<protein>
    <submittedName>
        <fullName evidence="2">Uncharacterized protein</fullName>
    </submittedName>
</protein>
<evidence type="ECO:0000313" key="2">
    <source>
        <dbReference type="EMBL" id="CCX33403.1"/>
    </source>
</evidence>
<gene>
    <name evidence="2" type="ORF">PCON_01084</name>
</gene>
<feature type="region of interest" description="Disordered" evidence="1">
    <location>
        <begin position="88"/>
        <end position="150"/>
    </location>
</feature>
<keyword evidence="3" id="KW-1185">Reference proteome</keyword>
<dbReference type="Proteomes" id="UP000018144">
    <property type="component" value="Unassembled WGS sequence"/>
</dbReference>
<proteinExistence type="predicted"/>
<feature type="compositionally biased region" description="Low complexity" evidence="1">
    <location>
        <begin position="127"/>
        <end position="142"/>
    </location>
</feature>
<dbReference type="AlphaFoldDB" id="U4LN90"/>
<dbReference type="OrthoDB" id="10529712at2759"/>
<evidence type="ECO:0000256" key="1">
    <source>
        <dbReference type="SAM" id="MobiDB-lite"/>
    </source>
</evidence>
<organism evidence="2 3">
    <name type="scientific">Pyronema omphalodes (strain CBS 100304)</name>
    <name type="common">Pyronema confluens</name>
    <dbReference type="NCBI Taxonomy" id="1076935"/>
    <lineage>
        <taxon>Eukaryota</taxon>
        <taxon>Fungi</taxon>
        <taxon>Dikarya</taxon>
        <taxon>Ascomycota</taxon>
        <taxon>Pezizomycotina</taxon>
        <taxon>Pezizomycetes</taxon>
        <taxon>Pezizales</taxon>
        <taxon>Pyronemataceae</taxon>
        <taxon>Pyronema</taxon>
    </lineage>
</organism>
<name>U4LN90_PYROM</name>
<evidence type="ECO:0000313" key="3">
    <source>
        <dbReference type="Proteomes" id="UP000018144"/>
    </source>
</evidence>
<sequence>MPYFADTRAHGLRAESDLDLFDDDEFTVNLRTNFTDRAISCVPIECFIREPDGVSGTRYLYSVWDSKAASSKPVSDAIHLELPRLAQDSSTAAGAGQRAHETPPSLTDGYTNDETSEDEVARATDYPQNPASSSPSQPSTQPCEDSQQQTIRNAGSAIPENLPGDYRLTTLVIDDDVTSPISRKRRRDETDPASEVRLVKRARTQQLLSHARNRKALSRKVSLAKIKWRGPQKPQKVYPYTAPAPVSIATTTDVHDDLSPAQENNVELGGNARNAVSSRDHLRSLASETATSHEMFEKCVVLKKMTKDCKQHPCYIRSPGDLKAQIIHICDDHGDLLCPCCVDRLRLSTNHADAYDSLANIVYDNESGLRAHLRTHTKPWRCRSCNTRLSASSKLGPKRHKCKPSGRTDSRIEYSDIGTSTTASSQKSFHRQELHDLDKILSTCKTSDDYRQKVYDGDKLAYEYIEGQDDVSAVDRLRLFLAKRQPTTARSNAKSTRPAAIPKRQSLKIVPYRGPITPTDIPITGSFRIMNSAANINFSPISESRQLHNEQLEDQFQFLSALNDPLMYMNCTGLVQGPPEQCPPAAWNSTCSLNEPQYLPIPSGTDFQGLAPRSSPFWGVFEDEESLQHDSVLQQQHPSYGSETNEDCNDSSSVFSAQMSLTELLEL</sequence>
<accession>U4LN90</accession>
<reference evidence="2 3" key="1">
    <citation type="journal article" date="2013" name="PLoS Genet.">
        <title>The genome and development-dependent transcriptomes of Pyronema confluens: a window into fungal evolution.</title>
        <authorList>
            <person name="Traeger S."/>
            <person name="Altegoer F."/>
            <person name="Freitag M."/>
            <person name="Gabaldon T."/>
            <person name="Kempken F."/>
            <person name="Kumar A."/>
            <person name="Marcet-Houben M."/>
            <person name="Poggeler S."/>
            <person name="Stajich J.E."/>
            <person name="Nowrousian M."/>
        </authorList>
    </citation>
    <scope>NUCLEOTIDE SEQUENCE [LARGE SCALE GENOMIC DNA]</scope>
    <source>
        <strain evidence="3">CBS 100304</strain>
        <tissue evidence="2">Vegetative mycelium</tissue>
    </source>
</reference>
<feature type="compositionally biased region" description="Polar residues" evidence="1">
    <location>
        <begin position="104"/>
        <end position="113"/>
    </location>
</feature>
<dbReference type="EMBL" id="HF936056">
    <property type="protein sequence ID" value="CCX33403.1"/>
    <property type="molecule type" value="Genomic_DNA"/>
</dbReference>